<name>A0A9D4QYX9_DREPO</name>
<reference evidence="2" key="2">
    <citation type="submission" date="2020-11" db="EMBL/GenBank/DDBJ databases">
        <authorList>
            <person name="McCartney M.A."/>
            <person name="Auch B."/>
            <person name="Kono T."/>
            <person name="Mallez S."/>
            <person name="Becker A."/>
            <person name="Gohl D.M."/>
            <person name="Silverstein K.A.T."/>
            <person name="Koren S."/>
            <person name="Bechman K.B."/>
            <person name="Herman A."/>
            <person name="Abrahante J.E."/>
            <person name="Garbe J."/>
        </authorList>
    </citation>
    <scope>NUCLEOTIDE SEQUENCE</scope>
    <source>
        <strain evidence="2">Duluth1</strain>
        <tissue evidence="2">Whole animal</tissue>
    </source>
</reference>
<evidence type="ECO:0000313" key="2">
    <source>
        <dbReference type="EMBL" id="KAH3847967.1"/>
    </source>
</evidence>
<feature type="compositionally biased region" description="Polar residues" evidence="1">
    <location>
        <begin position="152"/>
        <end position="167"/>
    </location>
</feature>
<dbReference type="Proteomes" id="UP000828390">
    <property type="component" value="Unassembled WGS sequence"/>
</dbReference>
<evidence type="ECO:0000313" key="3">
    <source>
        <dbReference type="Proteomes" id="UP000828390"/>
    </source>
</evidence>
<comment type="caution">
    <text evidence="2">The sequence shown here is derived from an EMBL/GenBank/DDBJ whole genome shotgun (WGS) entry which is preliminary data.</text>
</comment>
<feature type="region of interest" description="Disordered" evidence="1">
    <location>
        <begin position="149"/>
        <end position="199"/>
    </location>
</feature>
<dbReference type="AlphaFoldDB" id="A0A9D4QYX9"/>
<keyword evidence="3" id="KW-1185">Reference proteome</keyword>
<feature type="compositionally biased region" description="Basic and acidic residues" evidence="1">
    <location>
        <begin position="180"/>
        <end position="199"/>
    </location>
</feature>
<proteinExistence type="predicted"/>
<dbReference type="EMBL" id="JAIWYP010000003">
    <property type="protein sequence ID" value="KAH3847967.1"/>
    <property type="molecule type" value="Genomic_DNA"/>
</dbReference>
<feature type="region of interest" description="Disordered" evidence="1">
    <location>
        <begin position="255"/>
        <end position="280"/>
    </location>
</feature>
<sequence length="441" mass="49110">MVMAAFLSSSAKSGDVAERSPAVISANLKEDMLLQKKMVVLNRSERSVVHQIKVDQKVLYKRFQARLVRSKLAHARLLGQRELERELRARNLGGLNTNIAGTSEEEFLFLEKLEHRPCMASSFSPRVGIAGKGKCSDQNNHDAVEQFDDNTAADNTNQPVPGRSASSLARYDDLQTNAKQKGDGKGVAKALEKESEESHLKLRPATTMGMRVDDEFIKHKLMLQAASSNKSKSDNKLSKVTLASETAMHAQLEEPVTTNCEESSSEITGSENENSEGTETGKVKGLIFSDQISPQEPLRPNTVAHFHGFSEDHVDQIISNLGSPASPKQMDRKPSKQSADFFQEGKKVDLVSLRLKQARAHNYSEQVKKFCTDLENVSKDKKSPDVDYYSMRLQLSLAHTTTRPCDRVPGTPEEENKRSVGDIFVRSLTMPHINWNFTNPR</sequence>
<reference evidence="2" key="1">
    <citation type="journal article" date="2019" name="bioRxiv">
        <title>The Genome of the Zebra Mussel, Dreissena polymorpha: A Resource for Invasive Species Research.</title>
        <authorList>
            <person name="McCartney M.A."/>
            <person name="Auch B."/>
            <person name="Kono T."/>
            <person name="Mallez S."/>
            <person name="Zhang Y."/>
            <person name="Obille A."/>
            <person name="Becker A."/>
            <person name="Abrahante J.E."/>
            <person name="Garbe J."/>
            <person name="Badalamenti J.P."/>
            <person name="Herman A."/>
            <person name="Mangelson H."/>
            <person name="Liachko I."/>
            <person name="Sullivan S."/>
            <person name="Sone E.D."/>
            <person name="Koren S."/>
            <person name="Silverstein K.A.T."/>
            <person name="Beckman K.B."/>
            <person name="Gohl D.M."/>
        </authorList>
    </citation>
    <scope>NUCLEOTIDE SEQUENCE</scope>
    <source>
        <strain evidence="2">Duluth1</strain>
        <tissue evidence="2">Whole animal</tissue>
    </source>
</reference>
<protein>
    <submittedName>
        <fullName evidence="2">Uncharacterized protein</fullName>
    </submittedName>
</protein>
<feature type="compositionally biased region" description="Polar residues" evidence="1">
    <location>
        <begin position="256"/>
        <end position="278"/>
    </location>
</feature>
<accession>A0A9D4QYX9</accession>
<evidence type="ECO:0000256" key="1">
    <source>
        <dbReference type="SAM" id="MobiDB-lite"/>
    </source>
</evidence>
<organism evidence="2 3">
    <name type="scientific">Dreissena polymorpha</name>
    <name type="common">Zebra mussel</name>
    <name type="synonym">Mytilus polymorpha</name>
    <dbReference type="NCBI Taxonomy" id="45954"/>
    <lineage>
        <taxon>Eukaryota</taxon>
        <taxon>Metazoa</taxon>
        <taxon>Spiralia</taxon>
        <taxon>Lophotrochozoa</taxon>
        <taxon>Mollusca</taxon>
        <taxon>Bivalvia</taxon>
        <taxon>Autobranchia</taxon>
        <taxon>Heteroconchia</taxon>
        <taxon>Euheterodonta</taxon>
        <taxon>Imparidentia</taxon>
        <taxon>Neoheterodontei</taxon>
        <taxon>Myida</taxon>
        <taxon>Dreissenoidea</taxon>
        <taxon>Dreissenidae</taxon>
        <taxon>Dreissena</taxon>
    </lineage>
</organism>
<dbReference type="OrthoDB" id="6125732at2759"/>
<gene>
    <name evidence="2" type="ORF">DPMN_090303</name>
</gene>